<feature type="transmembrane region" description="Helical" evidence="13">
    <location>
        <begin position="306"/>
        <end position="327"/>
    </location>
</feature>
<dbReference type="KEGG" id="pri:PRIO_6504"/>
<dbReference type="PROSITE" id="PS50885">
    <property type="entry name" value="HAMP"/>
    <property type="match status" value="1"/>
</dbReference>
<keyword evidence="6" id="KW-0808">Transferase</keyword>
<feature type="compositionally biased region" description="Polar residues" evidence="12">
    <location>
        <begin position="603"/>
        <end position="614"/>
    </location>
</feature>
<evidence type="ECO:0000256" key="3">
    <source>
        <dbReference type="ARBA" id="ARBA00012438"/>
    </source>
</evidence>
<dbReference type="InterPro" id="IPR003594">
    <property type="entry name" value="HATPase_dom"/>
</dbReference>
<feature type="domain" description="Histidine kinase" evidence="14">
    <location>
        <begin position="484"/>
        <end position="598"/>
    </location>
</feature>
<name>A0A0E4CZS4_9BACL</name>
<dbReference type="InterPro" id="IPR004358">
    <property type="entry name" value="Sig_transdc_His_kin-like_C"/>
</dbReference>
<dbReference type="PATRIC" id="fig|1073571.4.peg.6952"/>
<dbReference type="PRINTS" id="PR00344">
    <property type="entry name" value="BCTRLSENSOR"/>
</dbReference>
<keyword evidence="7" id="KW-0547">Nucleotide-binding</keyword>
<reference evidence="17" key="1">
    <citation type="submission" date="2015-03" db="EMBL/GenBank/DDBJ databases">
        <authorList>
            <person name="Wibberg D."/>
        </authorList>
    </citation>
    <scope>NUCLEOTIDE SEQUENCE [LARGE SCALE GENOMIC DNA]</scope>
</reference>
<dbReference type="AlphaFoldDB" id="A0A0E4CZS4"/>
<dbReference type="Gene3D" id="3.30.565.10">
    <property type="entry name" value="Histidine kinase-like ATPase, C-terminal domain"/>
    <property type="match status" value="1"/>
</dbReference>
<keyword evidence="8" id="KW-0418">Kinase</keyword>
<keyword evidence="10" id="KW-0902">Two-component regulatory system</keyword>
<sequence>MENKIGNAATGKGVSEVYGKIKELNTLRNQIFIGFLLVMLIIIAVSGAFVYNRVSYLLKNNAERHIQQTAVQANGRLDALIGQIDSLMEQVANHPTIQQLLTEELDGKSVTFNQRQSLLQIISSYQAYMPSVGSLELYTADYRLLFPIRDGSLETRINSAYITSANTKKGRLVWIGVDPKDEESLLAIRQVSLMDRWFSRGGYLMARIQRSYFQLDDPLSGSDGGESVLLVNDEGELLGSSEEPQAELLPLLASKDQTVSFRGKEYVQVKLRSDKTNWTLLVLTPVSYVTRGLSVLRTVLLVSGGFGTLLFLIMSFVLSTMITRPIIQLIRAMRKSRLGVLTPNPESVSTIELRELNNTYNGMIANMNDLIRVVYEKEVLQSRTELKALQAQINPHFLFNTLEAFNWSLEEKGEEELAGLVVVMSRLFRYIIGNPNKDEWVTLGEEMEQVQRYLKIMEMRMGDRLSWTIQLGPEEAAVPVPKLLIQPIVENAILHGVESRVGSGTVSVIVAPAQRKGWTQITVQDNGPGMDADTLQSLYSALEGGPSISAKGTGIGLVNVQRRIRLYYEAEGTGVKGLNIESKLSEGTVITFEIPNNGGHTYESGQQNDSGRGR</sequence>
<dbReference type="GO" id="GO:0005886">
    <property type="term" value="C:plasma membrane"/>
    <property type="evidence" value="ECO:0007669"/>
    <property type="project" value="UniProtKB-SubCell"/>
</dbReference>
<keyword evidence="9" id="KW-0067">ATP-binding</keyword>
<dbReference type="STRING" id="483937.AMQ84_30585"/>
<keyword evidence="5" id="KW-0597">Phosphoprotein</keyword>
<feature type="transmembrane region" description="Helical" evidence="13">
    <location>
        <begin position="31"/>
        <end position="51"/>
    </location>
</feature>
<evidence type="ECO:0000256" key="5">
    <source>
        <dbReference type="ARBA" id="ARBA00022553"/>
    </source>
</evidence>
<evidence type="ECO:0000256" key="4">
    <source>
        <dbReference type="ARBA" id="ARBA00022475"/>
    </source>
</evidence>
<dbReference type="SMART" id="SM00387">
    <property type="entry name" value="HATPase_c"/>
    <property type="match status" value="1"/>
</dbReference>
<organism evidence="16 17">
    <name type="scientific">Paenibacillus riograndensis SBR5</name>
    <dbReference type="NCBI Taxonomy" id="1073571"/>
    <lineage>
        <taxon>Bacteria</taxon>
        <taxon>Bacillati</taxon>
        <taxon>Bacillota</taxon>
        <taxon>Bacilli</taxon>
        <taxon>Bacillales</taxon>
        <taxon>Paenibacillaceae</taxon>
        <taxon>Paenibacillus</taxon>
        <taxon>Paenibacillus sonchi group</taxon>
    </lineage>
</organism>
<dbReference type="Pfam" id="PF06580">
    <property type="entry name" value="His_kinase"/>
    <property type="match status" value="1"/>
</dbReference>
<evidence type="ECO:0000256" key="13">
    <source>
        <dbReference type="SAM" id="Phobius"/>
    </source>
</evidence>
<dbReference type="GO" id="GO:0005524">
    <property type="term" value="F:ATP binding"/>
    <property type="evidence" value="ECO:0007669"/>
    <property type="project" value="UniProtKB-KW"/>
</dbReference>
<dbReference type="InterPro" id="IPR010559">
    <property type="entry name" value="Sig_transdc_His_kin_internal"/>
</dbReference>
<comment type="subcellular location">
    <subcellularLocation>
        <location evidence="2">Cell membrane</location>
        <topology evidence="2">Multi-pass membrane protein</topology>
    </subcellularLocation>
</comment>
<evidence type="ECO:0000256" key="8">
    <source>
        <dbReference type="ARBA" id="ARBA00022777"/>
    </source>
</evidence>
<evidence type="ECO:0000256" key="11">
    <source>
        <dbReference type="ARBA" id="ARBA00023136"/>
    </source>
</evidence>
<evidence type="ECO:0000256" key="12">
    <source>
        <dbReference type="SAM" id="MobiDB-lite"/>
    </source>
</evidence>
<evidence type="ECO:0000256" key="7">
    <source>
        <dbReference type="ARBA" id="ARBA00022741"/>
    </source>
</evidence>
<evidence type="ECO:0000256" key="1">
    <source>
        <dbReference type="ARBA" id="ARBA00000085"/>
    </source>
</evidence>
<evidence type="ECO:0000259" key="15">
    <source>
        <dbReference type="PROSITE" id="PS50885"/>
    </source>
</evidence>
<dbReference type="Pfam" id="PF02518">
    <property type="entry name" value="HATPase_c"/>
    <property type="match status" value="1"/>
</dbReference>
<evidence type="ECO:0000313" key="16">
    <source>
        <dbReference type="EMBL" id="CQR58851.1"/>
    </source>
</evidence>
<feature type="region of interest" description="Disordered" evidence="12">
    <location>
        <begin position="595"/>
        <end position="614"/>
    </location>
</feature>
<protein>
    <recommendedName>
        <fullName evidence="3">histidine kinase</fullName>
        <ecNumber evidence="3">2.7.13.3</ecNumber>
    </recommendedName>
</protein>
<dbReference type="InterPro" id="IPR050640">
    <property type="entry name" value="Bact_2-comp_sensor_kinase"/>
</dbReference>
<dbReference type="PANTHER" id="PTHR34220">
    <property type="entry name" value="SENSOR HISTIDINE KINASE YPDA"/>
    <property type="match status" value="1"/>
</dbReference>
<dbReference type="InterPro" id="IPR005467">
    <property type="entry name" value="His_kinase_dom"/>
</dbReference>
<dbReference type="InterPro" id="IPR003660">
    <property type="entry name" value="HAMP_dom"/>
</dbReference>
<feature type="domain" description="HAMP" evidence="15">
    <location>
        <begin position="320"/>
        <end position="372"/>
    </location>
</feature>
<dbReference type="InterPro" id="IPR036890">
    <property type="entry name" value="HATPase_C_sf"/>
</dbReference>
<dbReference type="EC" id="2.7.13.3" evidence="3"/>
<dbReference type="GO" id="GO:0000155">
    <property type="term" value="F:phosphorelay sensor kinase activity"/>
    <property type="evidence" value="ECO:0007669"/>
    <property type="project" value="InterPro"/>
</dbReference>
<dbReference type="Gene3D" id="6.10.340.10">
    <property type="match status" value="1"/>
</dbReference>
<dbReference type="HOGENOM" id="CLU_020473_6_0_9"/>
<dbReference type="EMBL" id="LN831776">
    <property type="protein sequence ID" value="CQR58851.1"/>
    <property type="molecule type" value="Genomic_DNA"/>
</dbReference>
<evidence type="ECO:0000256" key="6">
    <source>
        <dbReference type="ARBA" id="ARBA00022679"/>
    </source>
</evidence>
<keyword evidence="4" id="KW-1003">Cell membrane</keyword>
<evidence type="ECO:0000256" key="10">
    <source>
        <dbReference type="ARBA" id="ARBA00023012"/>
    </source>
</evidence>
<proteinExistence type="predicted"/>
<dbReference type="Proteomes" id="UP000033163">
    <property type="component" value="Chromosome I"/>
</dbReference>
<evidence type="ECO:0000256" key="2">
    <source>
        <dbReference type="ARBA" id="ARBA00004651"/>
    </source>
</evidence>
<evidence type="ECO:0000313" key="17">
    <source>
        <dbReference type="Proteomes" id="UP000033163"/>
    </source>
</evidence>
<dbReference type="PROSITE" id="PS50109">
    <property type="entry name" value="HIS_KIN"/>
    <property type="match status" value="1"/>
</dbReference>
<dbReference type="SMART" id="SM00304">
    <property type="entry name" value="HAMP"/>
    <property type="match status" value="1"/>
</dbReference>
<dbReference type="SUPFAM" id="SSF55874">
    <property type="entry name" value="ATPase domain of HSP90 chaperone/DNA topoisomerase II/histidine kinase"/>
    <property type="match status" value="1"/>
</dbReference>
<accession>A0A0E4CZS4</accession>
<comment type="catalytic activity">
    <reaction evidence="1">
        <text>ATP + protein L-histidine = ADP + protein N-phospho-L-histidine.</text>
        <dbReference type="EC" id="2.7.13.3"/>
    </reaction>
</comment>
<gene>
    <name evidence="16" type="ORF">PRIO_6504</name>
</gene>
<keyword evidence="13" id="KW-1133">Transmembrane helix</keyword>
<dbReference type="PANTHER" id="PTHR34220:SF7">
    <property type="entry name" value="SENSOR HISTIDINE KINASE YPDA"/>
    <property type="match status" value="1"/>
</dbReference>
<evidence type="ECO:0000256" key="9">
    <source>
        <dbReference type="ARBA" id="ARBA00022840"/>
    </source>
</evidence>
<evidence type="ECO:0000259" key="14">
    <source>
        <dbReference type="PROSITE" id="PS50109"/>
    </source>
</evidence>
<keyword evidence="13" id="KW-0812">Transmembrane</keyword>
<keyword evidence="11 13" id="KW-0472">Membrane</keyword>